<evidence type="ECO:0000313" key="2">
    <source>
        <dbReference type="Proteomes" id="UP000243723"/>
    </source>
</evidence>
<organism evidence="1 2">
    <name type="scientific">Elsinoe australis</name>
    <dbReference type="NCBI Taxonomy" id="40998"/>
    <lineage>
        <taxon>Eukaryota</taxon>
        <taxon>Fungi</taxon>
        <taxon>Dikarya</taxon>
        <taxon>Ascomycota</taxon>
        <taxon>Pezizomycotina</taxon>
        <taxon>Dothideomycetes</taxon>
        <taxon>Dothideomycetidae</taxon>
        <taxon>Myriangiales</taxon>
        <taxon>Elsinoaceae</taxon>
        <taxon>Elsinoe</taxon>
    </lineage>
</organism>
<protein>
    <submittedName>
        <fullName evidence="1">Uncharacterized protein</fullName>
    </submittedName>
</protein>
<gene>
    <name evidence="1" type="ORF">B9Z65_6303</name>
</gene>
<dbReference type="AlphaFoldDB" id="A0A2P8A889"/>
<dbReference type="EMBL" id="NHZQ01000060">
    <property type="protein sequence ID" value="PSK56679.1"/>
    <property type="molecule type" value="Genomic_DNA"/>
</dbReference>
<sequence>MYANRLNKHLEKGTVQYQKWADEHKAHVQEADRLLALEPYHGGLDVTKLEQFKMTTDMVHAMEEAEDAEEYIDWEIGCEELEEEWGREKKQREEDEVMWGKRMVRLRRQWEELDRFLYPETEDEP</sequence>
<reference evidence="1 2" key="1">
    <citation type="submission" date="2017-05" db="EMBL/GenBank/DDBJ databases">
        <title>Draft genome sequence of Elsinoe australis.</title>
        <authorList>
            <person name="Cheng Q."/>
        </authorList>
    </citation>
    <scope>NUCLEOTIDE SEQUENCE [LARGE SCALE GENOMIC DNA]</scope>
    <source>
        <strain evidence="1 2">NL1</strain>
    </source>
</reference>
<name>A0A2P8A889_9PEZI</name>
<accession>A0A2P8A889</accession>
<keyword evidence="2" id="KW-1185">Reference proteome</keyword>
<dbReference type="Proteomes" id="UP000243723">
    <property type="component" value="Unassembled WGS sequence"/>
</dbReference>
<evidence type="ECO:0000313" key="1">
    <source>
        <dbReference type="EMBL" id="PSK56679.1"/>
    </source>
</evidence>
<comment type="caution">
    <text evidence="1">The sequence shown here is derived from an EMBL/GenBank/DDBJ whole genome shotgun (WGS) entry which is preliminary data.</text>
</comment>
<proteinExistence type="predicted"/>